<evidence type="ECO:0000313" key="1">
    <source>
        <dbReference type="EMBL" id="KAJ7781838.1"/>
    </source>
</evidence>
<name>A0AAD7NZV8_9AGAR</name>
<gene>
    <name evidence="1" type="ORF">DFH07DRAFT_1055407</name>
</gene>
<evidence type="ECO:0000313" key="2">
    <source>
        <dbReference type="Proteomes" id="UP001215280"/>
    </source>
</evidence>
<proteinExistence type="predicted"/>
<organism evidence="1 2">
    <name type="scientific">Mycena maculata</name>
    <dbReference type="NCBI Taxonomy" id="230809"/>
    <lineage>
        <taxon>Eukaryota</taxon>
        <taxon>Fungi</taxon>
        <taxon>Dikarya</taxon>
        <taxon>Basidiomycota</taxon>
        <taxon>Agaricomycotina</taxon>
        <taxon>Agaricomycetes</taxon>
        <taxon>Agaricomycetidae</taxon>
        <taxon>Agaricales</taxon>
        <taxon>Marasmiineae</taxon>
        <taxon>Mycenaceae</taxon>
        <taxon>Mycena</taxon>
    </lineage>
</organism>
<dbReference type="EMBL" id="JARJLG010000004">
    <property type="protein sequence ID" value="KAJ7781838.1"/>
    <property type="molecule type" value="Genomic_DNA"/>
</dbReference>
<comment type="caution">
    <text evidence="1">The sequence shown here is derived from an EMBL/GenBank/DDBJ whole genome shotgun (WGS) entry which is preliminary data.</text>
</comment>
<accession>A0AAD7NZV8</accession>
<sequence>MPFETDTKWPDRLVTIFTVSRRIPGSLEDCYSGPYDKMLNYCFGEGFDFFVAPQVPPADETRKTVIYLLVLDKNGLPVLIIEVRDDSHHRNPSKRDAADTRIRSRFDELLFTCPLPTLHGLSLLGTRMRVYTGNTASMELIPPNVERPATGRVLDPSFLANQWDLDILSDDGFRKIKEIVGFIKHHGLGGA</sequence>
<dbReference type="AlphaFoldDB" id="A0AAD7NZV8"/>
<protein>
    <submittedName>
        <fullName evidence="1">Uncharacterized protein</fullName>
    </submittedName>
</protein>
<keyword evidence="2" id="KW-1185">Reference proteome</keyword>
<dbReference type="Proteomes" id="UP001215280">
    <property type="component" value="Unassembled WGS sequence"/>
</dbReference>
<reference evidence="1" key="1">
    <citation type="submission" date="2023-03" db="EMBL/GenBank/DDBJ databases">
        <title>Massive genome expansion in bonnet fungi (Mycena s.s.) driven by repeated elements and novel gene families across ecological guilds.</title>
        <authorList>
            <consortium name="Lawrence Berkeley National Laboratory"/>
            <person name="Harder C.B."/>
            <person name="Miyauchi S."/>
            <person name="Viragh M."/>
            <person name="Kuo A."/>
            <person name="Thoen E."/>
            <person name="Andreopoulos B."/>
            <person name="Lu D."/>
            <person name="Skrede I."/>
            <person name="Drula E."/>
            <person name="Henrissat B."/>
            <person name="Morin E."/>
            <person name="Kohler A."/>
            <person name="Barry K."/>
            <person name="LaButti K."/>
            <person name="Morin E."/>
            <person name="Salamov A."/>
            <person name="Lipzen A."/>
            <person name="Mereny Z."/>
            <person name="Hegedus B."/>
            <person name="Baldrian P."/>
            <person name="Stursova M."/>
            <person name="Weitz H."/>
            <person name="Taylor A."/>
            <person name="Grigoriev I.V."/>
            <person name="Nagy L.G."/>
            <person name="Martin F."/>
            <person name="Kauserud H."/>
        </authorList>
    </citation>
    <scope>NUCLEOTIDE SEQUENCE</scope>
    <source>
        <strain evidence="1">CBHHK188m</strain>
    </source>
</reference>